<reference evidence="5" key="1">
    <citation type="journal article" date="2019" name="Nat. Commun.">
        <title>Expansion of phycobilisome linker gene families in mesophilic red algae.</title>
        <authorList>
            <person name="Lee J."/>
            <person name="Kim D."/>
            <person name="Bhattacharya D."/>
            <person name="Yoon H.S."/>
        </authorList>
    </citation>
    <scope>NUCLEOTIDE SEQUENCE [LARGE SCALE GENOMIC DNA]</scope>
    <source>
        <strain evidence="5">CCMP 1328</strain>
    </source>
</reference>
<dbReference type="SUPFAM" id="SSF50249">
    <property type="entry name" value="Nucleic acid-binding proteins"/>
    <property type="match status" value="1"/>
</dbReference>
<proteinExistence type="inferred from homology"/>
<gene>
    <name evidence="4" type="ORF">FVE85_5472</name>
</gene>
<protein>
    <recommendedName>
        <fullName evidence="6">Replication protein A 14 kDa subunit B</fullName>
    </recommendedName>
</protein>
<comment type="caution">
    <text evidence="4">The sequence shown here is derived from an EMBL/GenBank/DDBJ whole genome shotgun (WGS) entry which is preliminary data.</text>
</comment>
<evidence type="ECO:0000313" key="4">
    <source>
        <dbReference type="EMBL" id="KAA8497887.1"/>
    </source>
</evidence>
<dbReference type="Gene3D" id="2.40.50.140">
    <property type="entry name" value="Nucleic acid-binding proteins"/>
    <property type="match status" value="1"/>
</dbReference>
<dbReference type="InterPro" id="IPR012340">
    <property type="entry name" value="NA-bd_OB-fold"/>
</dbReference>
<dbReference type="AlphaFoldDB" id="A0A5J4Z5I2"/>
<dbReference type="GO" id="GO:0006260">
    <property type="term" value="P:DNA replication"/>
    <property type="evidence" value="ECO:0007669"/>
    <property type="project" value="InterPro"/>
</dbReference>
<dbReference type="Proteomes" id="UP000324585">
    <property type="component" value="Unassembled WGS sequence"/>
</dbReference>
<comment type="subcellular location">
    <subcellularLocation>
        <location evidence="1">Nucleus</location>
    </subcellularLocation>
</comment>
<keyword evidence="3" id="KW-0539">Nucleus</keyword>
<evidence type="ECO:0000256" key="3">
    <source>
        <dbReference type="ARBA" id="ARBA00023242"/>
    </source>
</evidence>
<accession>A0A5J4Z5I2</accession>
<organism evidence="4 5">
    <name type="scientific">Porphyridium purpureum</name>
    <name type="common">Red alga</name>
    <name type="synonym">Porphyridium cruentum</name>
    <dbReference type="NCBI Taxonomy" id="35688"/>
    <lineage>
        <taxon>Eukaryota</taxon>
        <taxon>Rhodophyta</taxon>
        <taxon>Bangiophyceae</taxon>
        <taxon>Porphyridiales</taxon>
        <taxon>Porphyridiaceae</taxon>
        <taxon>Porphyridium</taxon>
    </lineage>
</organism>
<keyword evidence="5" id="KW-1185">Reference proteome</keyword>
<dbReference type="GO" id="GO:0031981">
    <property type="term" value="C:nuclear lumen"/>
    <property type="evidence" value="ECO:0007669"/>
    <property type="project" value="UniProtKB-ARBA"/>
</dbReference>
<dbReference type="GO" id="GO:0006281">
    <property type="term" value="P:DNA repair"/>
    <property type="evidence" value="ECO:0007669"/>
    <property type="project" value="InterPro"/>
</dbReference>
<dbReference type="Pfam" id="PF08661">
    <property type="entry name" value="Rep_fac-A_3"/>
    <property type="match status" value="1"/>
</dbReference>
<comment type="similarity">
    <text evidence="2">Belongs to the replication factor A protein 3 family.</text>
</comment>
<sequence>MVSAAAKVEGMSPLVQAEQLPQFVGRTVVVAGKLTSVNDAECAVECVPGSSRTIRVVRPAGAVPVASAYAQVEGVVQSDLSLQEVHMISMGDALDLNVYNEMVAITTMQEYTSMFG</sequence>
<evidence type="ECO:0000256" key="2">
    <source>
        <dbReference type="ARBA" id="ARBA00009761"/>
    </source>
</evidence>
<dbReference type="EMBL" id="VRMN01000001">
    <property type="protein sequence ID" value="KAA8497887.1"/>
    <property type="molecule type" value="Genomic_DNA"/>
</dbReference>
<evidence type="ECO:0000313" key="5">
    <source>
        <dbReference type="Proteomes" id="UP000324585"/>
    </source>
</evidence>
<dbReference type="OrthoDB" id="188186at2759"/>
<name>A0A5J4Z5I2_PORPP</name>
<dbReference type="GO" id="GO:0003677">
    <property type="term" value="F:DNA binding"/>
    <property type="evidence" value="ECO:0007669"/>
    <property type="project" value="InterPro"/>
</dbReference>
<dbReference type="InterPro" id="IPR013970">
    <property type="entry name" value="Rfa2"/>
</dbReference>
<evidence type="ECO:0000256" key="1">
    <source>
        <dbReference type="ARBA" id="ARBA00004123"/>
    </source>
</evidence>
<dbReference type="GO" id="GO:0006310">
    <property type="term" value="P:DNA recombination"/>
    <property type="evidence" value="ECO:0007669"/>
    <property type="project" value="InterPro"/>
</dbReference>
<evidence type="ECO:0008006" key="6">
    <source>
        <dbReference type="Google" id="ProtNLM"/>
    </source>
</evidence>